<gene>
    <name evidence="3" type="ORF">TPL01_32020</name>
</gene>
<dbReference type="EMBL" id="BKAD01000045">
    <property type="protein sequence ID" value="GEP32064.1"/>
    <property type="molecule type" value="Genomic_DNA"/>
</dbReference>
<name>A0A512LC36_9PROT</name>
<keyword evidence="4" id="KW-1185">Reference proteome</keyword>
<dbReference type="PANTHER" id="PTHR23300">
    <property type="entry name" value="METHANETHIOL OXIDASE"/>
    <property type="match status" value="1"/>
</dbReference>
<comment type="caution">
    <text evidence="3">The sequence shown here is derived from an EMBL/GenBank/DDBJ whole genome shotgun (WGS) entry which is preliminary data.</text>
</comment>
<dbReference type="Proteomes" id="UP000321337">
    <property type="component" value="Unassembled WGS sequence"/>
</dbReference>
<dbReference type="PANTHER" id="PTHR23300:SF0">
    <property type="entry name" value="METHANETHIOL OXIDASE"/>
    <property type="match status" value="1"/>
</dbReference>
<sequence>MRIEETDMTLCKPRFSVKSLAVAVSAAVALGVTALPTTSIADETSCSPFTPLIKGQEDFVYVWTLGVKGLGDGSDKLVTVSVNPKSKTYGKVINSVSVGGRNEAHHMGFTDDRRELWAGGLDDSHIFIFDVATNPAKPRLVKVIKDFVAKSGGTVGPHTFYAIPGRMIITGLSNNKDHGGVTNNVIYNNKGEYVETVPVPTTIIDGVKGDGYDYDVAINPNENVMFSTSFTGWNNYMMDLGKLVKDPEAMKNFGNTSIMWNFKTMQPIKIFNTPGAPLEARWSLKKGDNWAVTTTALTSQIWVYKQDSKGEWQAHDVATIGDPAKIPLPVDISLNKDGKGMWINTFMDGMTRFWDFHDPMHPKEVYKKRSAPRSIWSPRAGMANAFILPAPCCLTGTRKVRMTNSS</sequence>
<feature type="signal peptide" evidence="2">
    <location>
        <begin position="1"/>
        <end position="34"/>
    </location>
</feature>
<feature type="chain" id="PRO_5021739825" description="Methanethiol oxidase" evidence="2">
    <location>
        <begin position="35"/>
        <end position="406"/>
    </location>
</feature>
<dbReference type="AlphaFoldDB" id="A0A512LC36"/>
<evidence type="ECO:0000256" key="2">
    <source>
        <dbReference type="SAM" id="SignalP"/>
    </source>
</evidence>
<evidence type="ECO:0008006" key="5">
    <source>
        <dbReference type="Google" id="ProtNLM"/>
    </source>
</evidence>
<dbReference type="Pfam" id="PF05694">
    <property type="entry name" value="SBP56"/>
    <property type="match status" value="1"/>
</dbReference>
<evidence type="ECO:0000313" key="4">
    <source>
        <dbReference type="Proteomes" id="UP000321337"/>
    </source>
</evidence>
<comment type="similarity">
    <text evidence="1">Belongs to the selenium-binding protein family.</text>
</comment>
<dbReference type="GO" id="GO:0008430">
    <property type="term" value="F:selenium binding"/>
    <property type="evidence" value="ECO:0007669"/>
    <property type="project" value="InterPro"/>
</dbReference>
<evidence type="ECO:0000313" key="3">
    <source>
        <dbReference type="EMBL" id="GEP32064.1"/>
    </source>
</evidence>
<proteinExistence type="inferred from homology"/>
<dbReference type="InterPro" id="IPR008826">
    <property type="entry name" value="Se-bd"/>
</dbReference>
<reference evidence="3 4" key="1">
    <citation type="submission" date="2019-07" db="EMBL/GenBank/DDBJ databases">
        <title>Whole genome shotgun sequence of Thiobacillus plumbophilus NBRC 107929.</title>
        <authorList>
            <person name="Hosoyama A."/>
            <person name="Uohara A."/>
            <person name="Ohji S."/>
            <person name="Ichikawa N."/>
        </authorList>
    </citation>
    <scope>NUCLEOTIDE SEQUENCE [LARGE SCALE GENOMIC DNA]</scope>
    <source>
        <strain evidence="3 4">NBRC 107929</strain>
    </source>
</reference>
<protein>
    <recommendedName>
        <fullName evidence="5">Methanethiol oxidase</fullName>
    </recommendedName>
</protein>
<evidence type="ECO:0000256" key="1">
    <source>
        <dbReference type="ARBA" id="ARBA00005606"/>
    </source>
</evidence>
<keyword evidence="2" id="KW-0732">Signal</keyword>
<dbReference type="SUPFAM" id="SSF63829">
    <property type="entry name" value="Calcium-dependent phosphotriesterase"/>
    <property type="match status" value="1"/>
</dbReference>
<accession>A0A512LC36</accession>
<organism evidence="3 4">
    <name type="scientific">Sulfuriferula plumbiphila</name>
    <dbReference type="NCBI Taxonomy" id="171865"/>
    <lineage>
        <taxon>Bacteria</taxon>
        <taxon>Pseudomonadati</taxon>
        <taxon>Pseudomonadota</taxon>
        <taxon>Betaproteobacteria</taxon>
        <taxon>Nitrosomonadales</taxon>
        <taxon>Sulfuricellaceae</taxon>
        <taxon>Sulfuriferula</taxon>
    </lineage>
</organism>